<dbReference type="Pfam" id="PF13482">
    <property type="entry name" value="RNase_H_2"/>
    <property type="match status" value="1"/>
</dbReference>
<dbReference type="EMBL" id="JACCCV010000002">
    <property type="protein sequence ID" value="NYF53914.1"/>
    <property type="molecule type" value="Genomic_DNA"/>
</dbReference>
<evidence type="ECO:0000256" key="2">
    <source>
        <dbReference type="ARBA" id="ARBA00022801"/>
    </source>
</evidence>
<organism evidence="7 8">
    <name type="scientific">Tunturiibacter lichenicola</name>
    <dbReference type="NCBI Taxonomy" id="2051959"/>
    <lineage>
        <taxon>Bacteria</taxon>
        <taxon>Pseudomonadati</taxon>
        <taxon>Acidobacteriota</taxon>
        <taxon>Terriglobia</taxon>
        <taxon>Terriglobales</taxon>
        <taxon>Acidobacteriaceae</taxon>
        <taxon>Tunturiibacter</taxon>
    </lineage>
</organism>
<dbReference type="InterPro" id="IPR050534">
    <property type="entry name" value="Coronavir_polyprotein_1ab"/>
</dbReference>
<evidence type="ECO:0000256" key="3">
    <source>
        <dbReference type="ARBA" id="ARBA00022806"/>
    </source>
</evidence>
<comment type="caution">
    <text evidence="7">The sequence shown here is derived from an EMBL/GenBank/DDBJ whole genome shotgun (WGS) entry which is preliminary data.</text>
</comment>
<keyword evidence="1" id="KW-0547">Nucleotide-binding</keyword>
<protein>
    <submittedName>
        <fullName evidence="7">Uncharacterized protein</fullName>
    </submittedName>
</protein>
<evidence type="ECO:0000259" key="6">
    <source>
        <dbReference type="Pfam" id="PF13482"/>
    </source>
</evidence>
<reference evidence="7 8" key="1">
    <citation type="submission" date="2020-07" db="EMBL/GenBank/DDBJ databases">
        <title>Genomic Encyclopedia of Type Strains, Phase IV (KMG-V): Genome sequencing to study the core and pangenomes of soil and plant-associated prokaryotes.</title>
        <authorList>
            <person name="Whitman W."/>
        </authorList>
    </citation>
    <scope>NUCLEOTIDE SEQUENCE [LARGE SCALE GENOMIC DNA]</scope>
    <source>
        <strain evidence="7 8">M8UP30</strain>
    </source>
</reference>
<dbReference type="InterPro" id="IPR019993">
    <property type="entry name" value="RecB_nuclease_TM0106_put"/>
</dbReference>
<keyword evidence="2" id="KW-0378">Hydrolase</keyword>
<dbReference type="Pfam" id="PF13604">
    <property type="entry name" value="AAA_30"/>
    <property type="match status" value="1"/>
</dbReference>
<feature type="domain" description="YprB ribonuclease H-like" evidence="6">
    <location>
        <begin position="232"/>
        <end position="414"/>
    </location>
</feature>
<dbReference type="CDD" id="cd17934">
    <property type="entry name" value="DEXXQc_Upf1-like"/>
    <property type="match status" value="1"/>
</dbReference>
<accession>A0A7Y9NQY4</accession>
<dbReference type="CDD" id="cd18808">
    <property type="entry name" value="SF1_C_Upf1"/>
    <property type="match status" value="1"/>
</dbReference>
<dbReference type="AlphaFoldDB" id="A0A7Y9NQY4"/>
<dbReference type="NCBIfam" id="TIGR03491">
    <property type="entry name" value="TM0106 family RecB-like putative nuclease"/>
    <property type="match status" value="1"/>
</dbReference>
<keyword evidence="4" id="KW-0067">ATP-binding</keyword>
<evidence type="ECO:0000256" key="1">
    <source>
        <dbReference type="ARBA" id="ARBA00022741"/>
    </source>
</evidence>
<sequence>MEAQADVIVQAALEYNNWYGRADVLRRVTKPSNLGSWSYEVYDCKLAVETKASTVLQLALYSDLLEVVQGVSPEFMHVISPGVHFLPESHRVLDYSAYHRTIRSRLEAFVTSARLSETYPEPTEHCDVCRWGSDCRKRRRDDDHLSLVAGITSFQRKELVDWNVTKRTALAELSLPLTQKPKRGSSEGFVRIREQARVQVQAELAGTFIYEIFPPSETHGFAILPEPSINDVYLDLEGDPFVGVSGREYLFGIGLEMSSQQEYRHRWALNDDREKEAFEWTIDLIVERWRQDPFMHVYHFGAYEPSALKRLMGRYATREEEVDSILRASVLIDLHSVVKRAMRASVEQYSLKSLEPFHEFKRTIPLNEAATAMRVMQHALELARVEGIADTTRCQVLAYNEDDCWSTRSLRNWLERLRGVEVRSGAVFSRPISLSGSASTNVTNQQQRNLDLANQLRQGIPIEPERRDEEQSGRWLLSNLLDWHRREAKADWWEFFRLGDLTEEELVDERGAISGLNFQSTFSVSKQIPTDIYSFPRQDCEIQVGDTVRTKANKFGEIVDIDLATQLVRIKKTKKTAKDNPRCIYADPTGPNTDVLADSLYRLGEYVRDHGIHDRGPYQCARDLLSRKSPRFTGGRNAIDFNGGDVVRTAESLALNLQDSVLAIQGPPGAGKTYTGSRMVCELVKHGKKVGITANSHKVISHLLKGVLEVAQKEGIKDVDCHQKVNEIPASPTPGLSYSTENVGPLDALRSGCRVVAGTAWMWARPDYFEAVDVLFIDEAGQMSLANVLAVAQCAKSVVLLGDPQQLEQPIKGSHPEGADSSALEHLLGGKKTISTEAGLFLEHTWRLHPTICRFTSEMFYDARLKSIAGLDVQRVTGAAPFDHPGLWFVEVEHNGNRNRAIEEVRAIEVLLRELLDADSTTTDRNGDVRQLTGDDVLVVAPYNAQVAELLKAMPTARVGTVDKFQGQEAPISIYSLTSSSSDDAPRGMEFLYSPNRLNVATSRARAISIIVGCPVLLHGECRTPRQIRLANAFCRFVELATVLKYPADITKDAPDD</sequence>
<dbReference type="Proteomes" id="UP000534186">
    <property type="component" value="Unassembled WGS sequence"/>
</dbReference>
<dbReference type="SUPFAM" id="SSF52540">
    <property type="entry name" value="P-loop containing nucleoside triphosphate hydrolases"/>
    <property type="match status" value="1"/>
</dbReference>
<gene>
    <name evidence="7" type="ORF">HDF12_004313</name>
</gene>
<dbReference type="InterPro" id="IPR041679">
    <property type="entry name" value="DNA2/NAM7-like_C"/>
</dbReference>
<dbReference type="PANTHER" id="PTHR43788:SF8">
    <property type="entry name" value="DNA-BINDING PROTEIN SMUBP-2"/>
    <property type="match status" value="1"/>
</dbReference>
<dbReference type="Gene3D" id="3.40.50.300">
    <property type="entry name" value="P-loop containing nucleotide triphosphate hydrolases"/>
    <property type="match status" value="2"/>
</dbReference>
<dbReference type="GO" id="GO:0005524">
    <property type="term" value="F:ATP binding"/>
    <property type="evidence" value="ECO:0007669"/>
    <property type="project" value="UniProtKB-KW"/>
</dbReference>
<evidence type="ECO:0000313" key="8">
    <source>
        <dbReference type="Proteomes" id="UP000534186"/>
    </source>
</evidence>
<dbReference type="InterPro" id="IPR047187">
    <property type="entry name" value="SF1_C_Upf1"/>
</dbReference>
<evidence type="ECO:0000313" key="7">
    <source>
        <dbReference type="EMBL" id="NYF53914.1"/>
    </source>
</evidence>
<dbReference type="GO" id="GO:0016787">
    <property type="term" value="F:hydrolase activity"/>
    <property type="evidence" value="ECO:0007669"/>
    <property type="project" value="UniProtKB-KW"/>
</dbReference>
<proteinExistence type="predicted"/>
<evidence type="ECO:0000256" key="4">
    <source>
        <dbReference type="ARBA" id="ARBA00022840"/>
    </source>
</evidence>
<dbReference type="Pfam" id="PF13087">
    <property type="entry name" value="AAA_12"/>
    <property type="match status" value="1"/>
</dbReference>
<name>A0A7Y9NQY4_9BACT</name>
<dbReference type="InterPro" id="IPR027417">
    <property type="entry name" value="P-loop_NTPase"/>
</dbReference>
<feature type="domain" description="DNA2/NAM7 helicase-like C-terminal" evidence="5">
    <location>
        <begin position="831"/>
        <end position="1014"/>
    </location>
</feature>
<keyword evidence="3" id="KW-0347">Helicase</keyword>
<dbReference type="GO" id="GO:0043139">
    <property type="term" value="F:5'-3' DNA helicase activity"/>
    <property type="evidence" value="ECO:0007669"/>
    <property type="project" value="TreeGrafter"/>
</dbReference>
<evidence type="ECO:0000259" key="5">
    <source>
        <dbReference type="Pfam" id="PF13087"/>
    </source>
</evidence>
<dbReference type="InterPro" id="IPR038720">
    <property type="entry name" value="YprB_RNase_H-like_dom"/>
</dbReference>
<dbReference type="PANTHER" id="PTHR43788">
    <property type="entry name" value="DNA2/NAM7 HELICASE FAMILY MEMBER"/>
    <property type="match status" value="1"/>
</dbReference>